<dbReference type="Proteomes" id="UP000622533">
    <property type="component" value="Unassembled WGS sequence"/>
</dbReference>
<feature type="transmembrane region" description="Helical" evidence="1">
    <location>
        <begin position="118"/>
        <end position="141"/>
    </location>
</feature>
<sequence>MSILKRVPWVSLALVLLSYSTLGWVISETHPPMFVWSVIVIAILLLILTLTTPWPKVTYYYTIVFESNVRAFGVAVLAAFLFFIMLAWFRIFLDTLLIISATILVRIDFQVAGLKKKLAFWSASIVSLTGLILGALIYKLVNSEILLTL</sequence>
<gene>
    <name evidence="2" type="ORF">IQ276_27490</name>
</gene>
<keyword evidence="1" id="KW-1133">Transmembrane helix</keyword>
<comment type="caution">
    <text evidence="2">The sequence shown here is derived from an EMBL/GenBank/DDBJ whole genome shotgun (WGS) entry which is preliminary data.</text>
</comment>
<organism evidence="2 3">
    <name type="scientific">Desmonostoc muscorum LEGE 12446</name>
    <dbReference type="NCBI Taxonomy" id="1828758"/>
    <lineage>
        <taxon>Bacteria</taxon>
        <taxon>Bacillati</taxon>
        <taxon>Cyanobacteriota</taxon>
        <taxon>Cyanophyceae</taxon>
        <taxon>Nostocales</taxon>
        <taxon>Nostocaceae</taxon>
        <taxon>Desmonostoc</taxon>
    </lineage>
</organism>
<accession>A0A8J7D2P0</accession>
<feature type="transmembrane region" description="Helical" evidence="1">
    <location>
        <begin position="71"/>
        <end position="89"/>
    </location>
</feature>
<dbReference type="AlphaFoldDB" id="A0A8J7D2P0"/>
<feature type="transmembrane region" description="Helical" evidence="1">
    <location>
        <begin position="33"/>
        <end position="50"/>
    </location>
</feature>
<dbReference type="EMBL" id="JADEXS010000522">
    <property type="protein sequence ID" value="MBE9026027.1"/>
    <property type="molecule type" value="Genomic_DNA"/>
</dbReference>
<proteinExistence type="predicted"/>
<evidence type="ECO:0000313" key="2">
    <source>
        <dbReference type="EMBL" id="MBE9026027.1"/>
    </source>
</evidence>
<dbReference type="RefSeq" id="WP_193921511.1">
    <property type="nucleotide sequence ID" value="NZ_JADEXS020000001.1"/>
</dbReference>
<name>A0A8J7D2P0_DESMC</name>
<evidence type="ECO:0000256" key="1">
    <source>
        <dbReference type="SAM" id="Phobius"/>
    </source>
</evidence>
<reference evidence="2" key="1">
    <citation type="submission" date="2020-10" db="EMBL/GenBank/DDBJ databases">
        <authorList>
            <person name="Castelo-Branco R."/>
            <person name="Eusebio N."/>
            <person name="Adriana R."/>
            <person name="Vieira A."/>
            <person name="Brugerolle De Fraissinette N."/>
            <person name="Rezende De Castro R."/>
            <person name="Schneider M.P."/>
            <person name="Vasconcelos V."/>
            <person name="Leao P.N."/>
        </authorList>
    </citation>
    <scope>NUCLEOTIDE SEQUENCE</scope>
    <source>
        <strain evidence="2">LEGE 12446</strain>
    </source>
</reference>
<protein>
    <submittedName>
        <fullName evidence="2">Uncharacterized protein</fullName>
    </submittedName>
</protein>
<keyword evidence="1" id="KW-0472">Membrane</keyword>
<keyword evidence="1" id="KW-0812">Transmembrane</keyword>
<keyword evidence="3" id="KW-1185">Reference proteome</keyword>
<evidence type="ECO:0000313" key="3">
    <source>
        <dbReference type="Proteomes" id="UP000622533"/>
    </source>
</evidence>